<dbReference type="EMBL" id="MU001877">
    <property type="protein sequence ID" value="KAF2794861.1"/>
    <property type="molecule type" value="Genomic_DNA"/>
</dbReference>
<dbReference type="AlphaFoldDB" id="A0A6A6XEX6"/>
<organism evidence="1 2">
    <name type="scientific">Melanomma pulvis-pyrius CBS 109.77</name>
    <dbReference type="NCBI Taxonomy" id="1314802"/>
    <lineage>
        <taxon>Eukaryota</taxon>
        <taxon>Fungi</taxon>
        <taxon>Dikarya</taxon>
        <taxon>Ascomycota</taxon>
        <taxon>Pezizomycotina</taxon>
        <taxon>Dothideomycetes</taxon>
        <taxon>Pleosporomycetidae</taxon>
        <taxon>Pleosporales</taxon>
        <taxon>Melanommataceae</taxon>
        <taxon>Melanomma</taxon>
    </lineage>
</organism>
<keyword evidence="2" id="KW-1185">Reference proteome</keyword>
<dbReference type="OrthoDB" id="4760831at2759"/>
<evidence type="ECO:0000313" key="2">
    <source>
        <dbReference type="Proteomes" id="UP000799757"/>
    </source>
</evidence>
<feature type="non-terminal residue" evidence="1">
    <location>
        <position position="1"/>
    </location>
</feature>
<protein>
    <submittedName>
        <fullName evidence="1">Uncharacterized protein</fullName>
    </submittedName>
</protein>
<reference evidence="1" key="1">
    <citation type="journal article" date="2020" name="Stud. Mycol.">
        <title>101 Dothideomycetes genomes: a test case for predicting lifestyles and emergence of pathogens.</title>
        <authorList>
            <person name="Haridas S."/>
            <person name="Albert R."/>
            <person name="Binder M."/>
            <person name="Bloem J."/>
            <person name="Labutti K."/>
            <person name="Salamov A."/>
            <person name="Andreopoulos B."/>
            <person name="Baker S."/>
            <person name="Barry K."/>
            <person name="Bills G."/>
            <person name="Bluhm B."/>
            <person name="Cannon C."/>
            <person name="Castanera R."/>
            <person name="Culley D."/>
            <person name="Daum C."/>
            <person name="Ezra D."/>
            <person name="Gonzalez J."/>
            <person name="Henrissat B."/>
            <person name="Kuo A."/>
            <person name="Liang C."/>
            <person name="Lipzen A."/>
            <person name="Lutzoni F."/>
            <person name="Magnuson J."/>
            <person name="Mondo S."/>
            <person name="Nolan M."/>
            <person name="Ohm R."/>
            <person name="Pangilinan J."/>
            <person name="Park H.-J."/>
            <person name="Ramirez L."/>
            <person name="Alfaro M."/>
            <person name="Sun H."/>
            <person name="Tritt A."/>
            <person name="Yoshinaga Y."/>
            <person name="Zwiers L.-H."/>
            <person name="Turgeon B."/>
            <person name="Goodwin S."/>
            <person name="Spatafora J."/>
            <person name="Crous P."/>
            <person name="Grigoriev I."/>
        </authorList>
    </citation>
    <scope>NUCLEOTIDE SEQUENCE</scope>
    <source>
        <strain evidence="1">CBS 109.77</strain>
    </source>
</reference>
<name>A0A6A6XEX6_9PLEO</name>
<dbReference type="Proteomes" id="UP000799757">
    <property type="component" value="Unassembled WGS sequence"/>
</dbReference>
<gene>
    <name evidence="1" type="ORF">K505DRAFT_209478</name>
</gene>
<evidence type="ECO:0000313" key="1">
    <source>
        <dbReference type="EMBL" id="KAF2794861.1"/>
    </source>
</evidence>
<sequence>YFHVSVLIIRWHEHIGDMPGYSEDARLQTIILDLFHYDFDVFKLDNAKKPWNQLNFALANFMHQYDGPDNLLIVYCTGNGVL</sequence>
<proteinExistence type="predicted"/>
<feature type="non-terminal residue" evidence="1">
    <location>
        <position position="82"/>
    </location>
</feature>
<accession>A0A6A6XEX6</accession>